<dbReference type="InterPro" id="IPR016181">
    <property type="entry name" value="Acyl_CoA_acyltransferase"/>
</dbReference>
<evidence type="ECO:0000256" key="1">
    <source>
        <dbReference type="ARBA" id="ARBA00022679"/>
    </source>
</evidence>
<keyword evidence="5" id="KW-1185">Reference proteome</keyword>
<feature type="domain" description="N-acetyltransferase" evidence="3">
    <location>
        <begin position="12"/>
        <end position="169"/>
    </location>
</feature>
<dbReference type="Proteomes" id="UP001317322">
    <property type="component" value="Chromosome"/>
</dbReference>
<evidence type="ECO:0000259" key="3">
    <source>
        <dbReference type="PROSITE" id="PS51186"/>
    </source>
</evidence>
<dbReference type="PANTHER" id="PTHR43877:SF1">
    <property type="entry name" value="ACETYLTRANSFERASE"/>
    <property type="match status" value="1"/>
</dbReference>
<evidence type="ECO:0000313" key="5">
    <source>
        <dbReference type="Proteomes" id="UP001317322"/>
    </source>
</evidence>
<dbReference type="Pfam" id="PF13508">
    <property type="entry name" value="Acetyltransf_7"/>
    <property type="match status" value="1"/>
</dbReference>
<protein>
    <submittedName>
        <fullName evidence="4">GNAT family N-acetyltransferase</fullName>
    </submittedName>
</protein>
<keyword evidence="1" id="KW-0808">Transferase</keyword>
<dbReference type="RefSeq" id="WP_227565289.1">
    <property type="nucleotide sequence ID" value="NZ_CP101989.1"/>
</dbReference>
<dbReference type="PANTHER" id="PTHR43877">
    <property type="entry name" value="AMINOALKYLPHOSPHONATE N-ACETYLTRANSFERASE-RELATED-RELATED"/>
    <property type="match status" value="1"/>
</dbReference>
<dbReference type="EMBL" id="CP101989">
    <property type="protein sequence ID" value="UUI64323.1"/>
    <property type="molecule type" value="Genomic_DNA"/>
</dbReference>
<proteinExistence type="predicted"/>
<dbReference type="PROSITE" id="PS51186">
    <property type="entry name" value="GNAT"/>
    <property type="match status" value="1"/>
</dbReference>
<sequence length="175" mass="18780">MTSPSTPPATVPLVRDARPGDVAAICAFGQEHVRPHYAPLIGAEAADAQVRDWWSPTYVAVGVEAGCVVVAEVGGACVGVGQRGRYGADHVVYKLYVDPAFRGHGLGPRLIDGLVRRLPPEVTDLCVEHVAANTRAAAFYEREGFTVERVDPSPSGNPALDVVWRRRLLTADTLR</sequence>
<dbReference type="InterPro" id="IPR000182">
    <property type="entry name" value="GNAT_dom"/>
</dbReference>
<dbReference type="SUPFAM" id="SSF55729">
    <property type="entry name" value="Acyl-CoA N-acyltransferases (Nat)"/>
    <property type="match status" value="1"/>
</dbReference>
<evidence type="ECO:0000256" key="2">
    <source>
        <dbReference type="ARBA" id="ARBA00023315"/>
    </source>
</evidence>
<dbReference type="CDD" id="cd04301">
    <property type="entry name" value="NAT_SF"/>
    <property type="match status" value="1"/>
</dbReference>
<dbReference type="InterPro" id="IPR050832">
    <property type="entry name" value="Bact_Acetyltransf"/>
</dbReference>
<accession>A0ABY5K3F7</accession>
<evidence type="ECO:0000313" key="4">
    <source>
        <dbReference type="EMBL" id="UUI64323.1"/>
    </source>
</evidence>
<reference evidence="4 5" key="1">
    <citation type="submission" date="2022-07" db="EMBL/GenBank/DDBJ databases">
        <title>Novel species in genus cellulomonas.</title>
        <authorList>
            <person name="Ye L."/>
        </authorList>
    </citation>
    <scope>NUCLEOTIDE SEQUENCE [LARGE SCALE GENOMIC DNA]</scope>
    <source>
        <strain evidence="5">zg-Y908</strain>
    </source>
</reference>
<organism evidence="4 5">
    <name type="scientific">Cellulomonas wangsupingiae</name>
    <dbReference type="NCBI Taxonomy" id="2968085"/>
    <lineage>
        <taxon>Bacteria</taxon>
        <taxon>Bacillati</taxon>
        <taxon>Actinomycetota</taxon>
        <taxon>Actinomycetes</taxon>
        <taxon>Micrococcales</taxon>
        <taxon>Cellulomonadaceae</taxon>
        <taxon>Cellulomonas</taxon>
    </lineage>
</organism>
<dbReference type="Gene3D" id="3.40.630.30">
    <property type="match status" value="1"/>
</dbReference>
<keyword evidence="2" id="KW-0012">Acyltransferase</keyword>
<gene>
    <name evidence="4" type="ORF">NP075_14505</name>
</gene>
<name>A0ABY5K3F7_9CELL</name>